<evidence type="ECO:0000313" key="4">
    <source>
        <dbReference type="Proteomes" id="UP000000644"/>
    </source>
</evidence>
<feature type="chain" id="PRO_5002640253" description="Copper-binding protein" evidence="2">
    <location>
        <begin position="23"/>
        <end position="117"/>
    </location>
</feature>
<proteinExistence type="predicted"/>
<dbReference type="EMBL" id="CP000531">
    <property type="protein sequence ID" value="ABM39822.1"/>
    <property type="molecule type" value="Genomic_DNA"/>
</dbReference>
<feature type="signal peptide" evidence="2">
    <location>
        <begin position="1"/>
        <end position="22"/>
    </location>
</feature>
<dbReference type="InterPro" id="IPR042230">
    <property type="entry name" value="CusF_sf"/>
</dbReference>
<sequence>MKNLKALLVITTLLAGAASAYATSHGSAPMIKEESSKTAPAAAADMAEGEIRKVDMEAKKITIKHGEIKNLDMPGMTMVFQVKDPAMLDKVKAGDKVRFKAEKTGGAIVVTDIQPAN</sequence>
<dbReference type="Gene3D" id="2.40.50.320">
    <property type="entry name" value="Copper binding periplasmic protein CusF"/>
    <property type="match status" value="1"/>
</dbReference>
<evidence type="ECO:0000256" key="1">
    <source>
        <dbReference type="SAM" id="MobiDB-lite"/>
    </source>
</evidence>
<dbReference type="Proteomes" id="UP000000644">
    <property type="component" value="Plasmid pPNAP02"/>
</dbReference>
<organism evidence="3 4">
    <name type="scientific">Polaromonas naphthalenivorans (strain CJ2)</name>
    <dbReference type="NCBI Taxonomy" id="365044"/>
    <lineage>
        <taxon>Bacteria</taxon>
        <taxon>Pseudomonadati</taxon>
        <taxon>Pseudomonadota</taxon>
        <taxon>Betaproteobacteria</taxon>
        <taxon>Burkholderiales</taxon>
        <taxon>Comamonadaceae</taxon>
        <taxon>Polaromonas</taxon>
    </lineage>
</organism>
<feature type="region of interest" description="Disordered" evidence="1">
    <location>
        <begin position="25"/>
        <end position="44"/>
    </location>
</feature>
<accession>A1VVZ4</accession>
<keyword evidence="4" id="KW-1185">Reference proteome</keyword>
<gene>
    <name evidence="3" type="ordered locus">Pnap_4550</name>
</gene>
<dbReference type="RefSeq" id="WP_011798143.1">
    <property type="nucleotide sequence ID" value="NC_008758.1"/>
</dbReference>
<dbReference type="OrthoDB" id="9180744at2"/>
<keyword evidence="3" id="KW-0614">Plasmid</keyword>
<dbReference type="KEGG" id="pna:Pnap_4550"/>
<protein>
    <recommendedName>
        <fullName evidence="5">Copper-binding protein</fullName>
    </recommendedName>
</protein>
<geneLocation type="plasmid" evidence="3 4">
    <name>pPNAP02</name>
</geneLocation>
<dbReference type="Pfam" id="PF11604">
    <property type="entry name" value="CusF_Ec"/>
    <property type="match status" value="1"/>
</dbReference>
<reference evidence="4" key="1">
    <citation type="journal article" date="2009" name="Environ. Microbiol.">
        <title>The genome of Polaromonas naphthalenivorans strain CJ2, isolated from coal tar-contaminated sediment, reveals physiological and metabolic versatility and evolution through extensive horizontal gene transfer.</title>
        <authorList>
            <person name="Yagi J.M."/>
            <person name="Sims D."/>
            <person name="Brettin T."/>
            <person name="Bruce D."/>
            <person name="Madsen E.L."/>
        </authorList>
    </citation>
    <scope>NUCLEOTIDE SEQUENCE [LARGE SCALE GENOMIC DNA]</scope>
    <source>
        <strain evidence="4">CJ2</strain>
        <plasmid evidence="4">Plasmid pPNAP02</plasmid>
    </source>
</reference>
<keyword evidence="2" id="KW-0732">Signal</keyword>
<evidence type="ECO:0000256" key="2">
    <source>
        <dbReference type="SAM" id="SignalP"/>
    </source>
</evidence>
<name>A1VVZ4_POLNA</name>
<evidence type="ECO:0000313" key="3">
    <source>
        <dbReference type="EMBL" id="ABM39822.1"/>
    </source>
</evidence>
<dbReference type="AlphaFoldDB" id="A1VVZ4"/>
<dbReference type="eggNOG" id="COG5569">
    <property type="taxonomic scope" value="Bacteria"/>
</dbReference>
<dbReference type="HOGENOM" id="CLU_140852_0_1_4"/>
<dbReference type="InterPro" id="IPR021647">
    <property type="entry name" value="CusF_Ec"/>
</dbReference>
<evidence type="ECO:0008006" key="5">
    <source>
        <dbReference type="Google" id="ProtNLM"/>
    </source>
</evidence>